<evidence type="ECO:0000313" key="3">
    <source>
        <dbReference type="Proteomes" id="UP000242637"/>
    </source>
</evidence>
<organism evidence="2 3">
    <name type="scientific">Dermatophilus congolensis</name>
    <dbReference type="NCBI Taxonomy" id="1863"/>
    <lineage>
        <taxon>Bacteria</taxon>
        <taxon>Bacillati</taxon>
        <taxon>Actinomycetota</taxon>
        <taxon>Actinomycetes</taxon>
        <taxon>Micrococcales</taxon>
        <taxon>Dermatophilaceae</taxon>
        <taxon>Dermatophilus</taxon>
    </lineage>
</organism>
<keyword evidence="3" id="KW-1185">Reference proteome</keyword>
<dbReference type="EMBL" id="LT906453">
    <property type="protein sequence ID" value="SNV20261.1"/>
    <property type="molecule type" value="Genomic_DNA"/>
</dbReference>
<dbReference type="SUPFAM" id="SSF49785">
    <property type="entry name" value="Galactose-binding domain-like"/>
    <property type="match status" value="1"/>
</dbReference>
<evidence type="ECO:0000259" key="1">
    <source>
        <dbReference type="Pfam" id="PF11721"/>
    </source>
</evidence>
<dbReference type="InterPro" id="IPR021720">
    <property type="entry name" value="Malectin_dom"/>
</dbReference>
<sequence>MCQRGNAAATHSAREGPALFTQIRLASSHIAGRATIATASALLLAPVFVAAAAVPNNAPTTGKTSTTQNTAARPASVFAVRASSHTGAVRDASGKLWERMPLTFGTTQRSAVTVTSVPSPRERIAYQSLANNATGYQLPVPKGTYRVRLMFVEPSAAPGERVFDITAENRKVANRFDIARVAGRNRGYDLNITTRVTDGLLNIKFTSRSAKKPVISAVTVTSRGKVATPTNTRVVKLDARSPFYTPIDKAPLAANSEQSIAHLASQVHDNWGGTAATNAYEFNGAVNIATGKTPRIRVGFHNCQKKPSTPAGLYDGPKYFVNVPVPANATAARGSDGEMSIYNPATDQLWEFWQMRRNTNGWEACWGGRIDKLSTNIGQFTFPYGVSASGLAMAPGLIGIDEARRGTINHAMYLAVLDSHRWDKFSWPANRSDGISTNPNALMEGQRIRLDPTINLNDYNLTPFGRMVAEAAQKYGFIISDRSGAVAVATQDGRAEQARTGTNPWNTLLGGPAYSALKNFPWDKMQALPKDYGKN</sequence>
<dbReference type="AlphaFoldDB" id="A0A239VDG7"/>
<dbReference type="Pfam" id="PF11721">
    <property type="entry name" value="Malectin"/>
    <property type="match status" value="1"/>
</dbReference>
<dbReference type="KEGG" id="dco:SAMEA4475696_0957"/>
<accession>A0A239VDG7</accession>
<proteinExistence type="predicted"/>
<name>A0A239VDG7_9MICO</name>
<evidence type="ECO:0000313" key="2">
    <source>
        <dbReference type="EMBL" id="SNV20261.1"/>
    </source>
</evidence>
<dbReference type="STRING" id="1121387.GCA_000429885_01130"/>
<gene>
    <name evidence="2" type="ORF">SAMEA4475696_00957</name>
</gene>
<dbReference type="Proteomes" id="UP000242637">
    <property type="component" value="Chromosome 1"/>
</dbReference>
<feature type="domain" description="Malectin" evidence="1">
    <location>
        <begin position="124"/>
        <end position="226"/>
    </location>
</feature>
<dbReference type="Gene3D" id="2.60.120.430">
    <property type="entry name" value="Galactose-binding lectin"/>
    <property type="match status" value="1"/>
</dbReference>
<dbReference type="InterPro" id="IPR008979">
    <property type="entry name" value="Galactose-bd-like_sf"/>
</dbReference>
<protein>
    <submittedName>
        <fullName evidence="2">Di-glucose binding within endoplasmic reticulum</fullName>
    </submittedName>
</protein>
<reference evidence="2 3" key="1">
    <citation type="submission" date="2017-06" db="EMBL/GenBank/DDBJ databases">
        <authorList>
            <consortium name="Pathogen Informatics"/>
        </authorList>
    </citation>
    <scope>NUCLEOTIDE SEQUENCE [LARGE SCALE GENOMIC DNA]</scope>
    <source>
        <strain evidence="2 3">NCTC13039</strain>
    </source>
</reference>